<dbReference type="InterPro" id="IPR000182">
    <property type="entry name" value="GNAT_dom"/>
</dbReference>
<dbReference type="EMBL" id="FQZC01000001">
    <property type="protein sequence ID" value="SHI66629.1"/>
    <property type="molecule type" value="Genomic_DNA"/>
</dbReference>
<keyword evidence="2" id="KW-0012">Acyltransferase</keyword>
<dbReference type="GO" id="GO:0005840">
    <property type="term" value="C:ribosome"/>
    <property type="evidence" value="ECO:0007669"/>
    <property type="project" value="UniProtKB-KW"/>
</dbReference>
<dbReference type="CDD" id="cd04301">
    <property type="entry name" value="NAT_SF"/>
    <property type="match status" value="1"/>
</dbReference>
<dbReference type="InterPro" id="IPR016181">
    <property type="entry name" value="Acyl_CoA_acyltransferase"/>
</dbReference>
<dbReference type="Proteomes" id="UP000184290">
    <property type="component" value="Unassembled WGS sequence"/>
</dbReference>
<evidence type="ECO:0000313" key="5">
    <source>
        <dbReference type="EMBL" id="SHI66629.1"/>
    </source>
</evidence>
<comment type="caution">
    <text evidence="5">The sequence shown here is derived from an EMBL/GenBank/DDBJ whole genome shotgun (WGS) entry which is preliminary data.</text>
</comment>
<name>A0ABY1I631_9HYPH</name>
<evidence type="ECO:0000256" key="2">
    <source>
        <dbReference type="ARBA" id="ARBA00023315"/>
    </source>
</evidence>
<keyword evidence="1" id="KW-0808">Transferase</keyword>
<evidence type="ECO:0000256" key="1">
    <source>
        <dbReference type="ARBA" id="ARBA00022679"/>
    </source>
</evidence>
<keyword evidence="6" id="KW-1185">Reference proteome</keyword>
<gene>
    <name evidence="5" type="ORF">SAMN02745911_0802</name>
</gene>
<sequence>MTTIKTEVTQLVLHSLPDAETPMPEHAGRLDLLRVRTIPLAFYRYLYRVGRPHHWTSRCLGDRELAREVHAPNVRLQVLYCDGAPAGWFELDVGRAPRQTRLVHFATMPEFRGRGLARFLLSKAITAGFEDGPNGLVVETNTLDHPAALPLYRKMGFRPLSVREVVTIGFTDPEADDDGLSSPSGRAAPGVA</sequence>
<dbReference type="InterPro" id="IPR050832">
    <property type="entry name" value="Bact_Acetyltransf"/>
</dbReference>
<dbReference type="Gene3D" id="3.40.630.30">
    <property type="match status" value="1"/>
</dbReference>
<dbReference type="SUPFAM" id="SSF55729">
    <property type="entry name" value="Acyl-CoA N-acyltransferases (Nat)"/>
    <property type="match status" value="1"/>
</dbReference>
<evidence type="ECO:0000256" key="3">
    <source>
        <dbReference type="SAM" id="MobiDB-lite"/>
    </source>
</evidence>
<feature type="region of interest" description="Disordered" evidence="3">
    <location>
        <begin position="173"/>
        <end position="192"/>
    </location>
</feature>
<dbReference type="PANTHER" id="PTHR43877">
    <property type="entry name" value="AMINOALKYLPHOSPHONATE N-ACETYLTRANSFERASE-RELATED-RELATED"/>
    <property type="match status" value="1"/>
</dbReference>
<proteinExistence type="predicted"/>
<dbReference type="Pfam" id="PF00583">
    <property type="entry name" value="Acetyltransf_1"/>
    <property type="match status" value="1"/>
</dbReference>
<organism evidence="5 6">
    <name type="scientific">Aureimonas altamirensis DSM 21988</name>
    <dbReference type="NCBI Taxonomy" id="1121026"/>
    <lineage>
        <taxon>Bacteria</taxon>
        <taxon>Pseudomonadati</taxon>
        <taxon>Pseudomonadota</taxon>
        <taxon>Alphaproteobacteria</taxon>
        <taxon>Hyphomicrobiales</taxon>
        <taxon>Aurantimonadaceae</taxon>
        <taxon>Aureimonas</taxon>
    </lineage>
</organism>
<evidence type="ECO:0000313" key="6">
    <source>
        <dbReference type="Proteomes" id="UP000184290"/>
    </source>
</evidence>
<accession>A0ABY1I631</accession>
<dbReference type="PROSITE" id="PS51186">
    <property type="entry name" value="GNAT"/>
    <property type="match status" value="1"/>
</dbReference>
<feature type="domain" description="N-acetyltransferase" evidence="4">
    <location>
        <begin position="30"/>
        <end position="173"/>
    </location>
</feature>
<keyword evidence="5" id="KW-0689">Ribosomal protein</keyword>
<keyword evidence="5" id="KW-0687">Ribonucleoprotein</keyword>
<protein>
    <submittedName>
        <fullName evidence="5">Ribosomal protein S18 acetylase RimI</fullName>
    </submittedName>
</protein>
<dbReference type="RefSeq" id="WP_073468999.1">
    <property type="nucleotide sequence ID" value="NZ_FQZC01000001.1"/>
</dbReference>
<reference evidence="5 6" key="1">
    <citation type="submission" date="2016-11" db="EMBL/GenBank/DDBJ databases">
        <authorList>
            <person name="Varghese N."/>
            <person name="Submissions S."/>
        </authorList>
    </citation>
    <scope>NUCLEOTIDE SEQUENCE [LARGE SCALE GENOMIC DNA]</scope>
    <source>
        <strain evidence="5 6">DSM 21988</strain>
    </source>
</reference>
<evidence type="ECO:0000259" key="4">
    <source>
        <dbReference type="PROSITE" id="PS51186"/>
    </source>
</evidence>